<feature type="transmembrane region" description="Helical" evidence="8">
    <location>
        <begin position="95"/>
        <end position="116"/>
    </location>
</feature>
<proteinExistence type="predicted"/>
<name>A0ABP7UCW4_9BACT</name>
<feature type="domain" description="Glycosyltransferase RgtA/B/C/D-like" evidence="9">
    <location>
        <begin position="75"/>
        <end position="235"/>
    </location>
</feature>
<evidence type="ECO:0000256" key="6">
    <source>
        <dbReference type="ARBA" id="ARBA00022989"/>
    </source>
</evidence>
<dbReference type="PANTHER" id="PTHR33908:SF3">
    <property type="entry name" value="UNDECAPRENYL PHOSPHATE-ALPHA-4-AMINO-4-DEOXY-L-ARABINOSE ARABINOSYL TRANSFERASE"/>
    <property type="match status" value="1"/>
</dbReference>
<reference evidence="11" key="1">
    <citation type="journal article" date="2019" name="Int. J. Syst. Evol. Microbiol.">
        <title>The Global Catalogue of Microorganisms (GCM) 10K type strain sequencing project: providing services to taxonomists for standard genome sequencing and annotation.</title>
        <authorList>
            <consortium name="The Broad Institute Genomics Platform"/>
            <consortium name="The Broad Institute Genome Sequencing Center for Infectious Disease"/>
            <person name="Wu L."/>
            <person name="Ma J."/>
        </authorList>
    </citation>
    <scope>NUCLEOTIDE SEQUENCE [LARGE SCALE GENOMIC DNA]</scope>
    <source>
        <strain evidence="11">JCM 17225</strain>
    </source>
</reference>
<dbReference type="InterPro" id="IPR038731">
    <property type="entry name" value="RgtA/B/C-like"/>
</dbReference>
<feature type="transmembrane region" description="Helical" evidence="8">
    <location>
        <begin position="122"/>
        <end position="140"/>
    </location>
</feature>
<keyword evidence="3" id="KW-0328">Glycosyltransferase</keyword>
<organism evidence="10 11">
    <name type="scientific">Hymenobacter glaciei</name>
    <dbReference type="NCBI Taxonomy" id="877209"/>
    <lineage>
        <taxon>Bacteria</taxon>
        <taxon>Pseudomonadati</taxon>
        <taxon>Bacteroidota</taxon>
        <taxon>Cytophagia</taxon>
        <taxon>Cytophagales</taxon>
        <taxon>Hymenobacteraceae</taxon>
        <taxon>Hymenobacter</taxon>
    </lineage>
</organism>
<keyword evidence="11" id="KW-1185">Reference proteome</keyword>
<keyword evidence="2" id="KW-1003">Cell membrane</keyword>
<dbReference type="RefSeq" id="WP_345055724.1">
    <property type="nucleotide sequence ID" value="NZ_BAABDK010000022.1"/>
</dbReference>
<keyword evidence="7 8" id="KW-0472">Membrane</keyword>
<evidence type="ECO:0000256" key="2">
    <source>
        <dbReference type="ARBA" id="ARBA00022475"/>
    </source>
</evidence>
<keyword evidence="4" id="KW-0808">Transferase</keyword>
<keyword evidence="5 8" id="KW-0812">Transmembrane</keyword>
<gene>
    <name evidence="10" type="ORF">GCM10022409_28300</name>
</gene>
<dbReference type="Pfam" id="PF13231">
    <property type="entry name" value="PMT_2"/>
    <property type="match status" value="1"/>
</dbReference>
<feature type="transmembrane region" description="Helical" evidence="8">
    <location>
        <begin position="220"/>
        <end position="238"/>
    </location>
</feature>
<evidence type="ECO:0000256" key="8">
    <source>
        <dbReference type="SAM" id="Phobius"/>
    </source>
</evidence>
<accession>A0ABP7UCW4</accession>
<evidence type="ECO:0000256" key="1">
    <source>
        <dbReference type="ARBA" id="ARBA00004651"/>
    </source>
</evidence>
<feature type="transmembrane region" description="Helical" evidence="8">
    <location>
        <begin position="365"/>
        <end position="384"/>
    </location>
</feature>
<evidence type="ECO:0000256" key="4">
    <source>
        <dbReference type="ARBA" id="ARBA00022679"/>
    </source>
</evidence>
<dbReference type="Proteomes" id="UP001501469">
    <property type="component" value="Unassembled WGS sequence"/>
</dbReference>
<keyword evidence="6 8" id="KW-1133">Transmembrane helix</keyword>
<evidence type="ECO:0000256" key="7">
    <source>
        <dbReference type="ARBA" id="ARBA00023136"/>
    </source>
</evidence>
<evidence type="ECO:0000259" key="9">
    <source>
        <dbReference type="Pfam" id="PF13231"/>
    </source>
</evidence>
<protein>
    <recommendedName>
        <fullName evidence="9">Glycosyltransferase RgtA/B/C/D-like domain-containing protein</fullName>
    </recommendedName>
</protein>
<evidence type="ECO:0000256" key="3">
    <source>
        <dbReference type="ARBA" id="ARBA00022676"/>
    </source>
</evidence>
<dbReference type="EMBL" id="BAABDK010000022">
    <property type="protein sequence ID" value="GAA4040676.1"/>
    <property type="molecule type" value="Genomic_DNA"/>
</dbReference>
<feature type="transmembrane region" description="Helical" evidence="8">
    <location>
        <begin position="308"/>
        <end position="331"/>
    </location>
</feature>
<evidence type="ECO:0000313" key="10">
    <source>
        <dbReference type="EMBL" id="GAA4040676.1"/>
    </source>
</evidence>
<feature type="transmembrane region" description="Helical" evidence="8">
    <location>
        <begin position="152"/>
        <end position="170"/>
    </location>
</feature>
<comment type="caution">
    <text evidence="10">The sequence shown here is derived from an EMBL/GenBank/DDBJ whole genome shotgun (WGS) entry which is preliminary data.</text>
</comment>
<dbReference type="PANTHER" id="PTHR33908">
    <property type="entry name" value="MANNOSYLTRANSFERASE YKCB-RELATED"/>
    <property type="match status" value="1"/>
</dbReference>
<evidence type="ECO:0000256" key="5">
    <source>
        <dbReference type="ARBA" id="ARBA00022692"/>
    </source>
</evidence>
<feature type="transmembrane region" description="Helical" evidence="8">
    <location>
        <begin position="270"/>
        <end position="296"/>
    </location>
</feature>
<feature type="transmembrane region" description="Helical" evidence="8">
    <location>
        <begin position="337"/>
        <end position="353"/>
    </location>
</feature>
<sequence length="504" mass="55971">MKKPVQDLLRPWVLAQWWWLALVPVAWFSLFWRLGAQPLQNWDEARLAVNAAEMLRRHDWLVTHYRGQPDLWNTKPPLLIWLQALSLNAFGYSEWAFRLPTALAALALTGLVAAFARRWLGGPLAGLLAGLALLTSKGFVTQHVARSGDYEALLLLFTTAQLLAGFAWLQTRRPGYVVLLGIAVGLAVLTKSVAGLFLLPGLAIEITRRGRLLPLLRLPATWLAVGLALGIPALWYGLREHVAPGYLHAVWENELGGRMLGSLEQHASPWYWYLTSFVTQQFLLWTPWVLLSCWALARRPFRRPAHRFLTAALWSSGIFMLVISAASTKLAWYDAPLYPLLALVIGGGLTVLARRVAARHVAAAATWRSLFLVALAVVPSLIAVQRRLGKEHSRRYEEAALTYGRFLHDANATAGGNSHFIALHHSISPSTQTYNAPLEFYALAFEHDHPGNTMEVRYAPAQLPVGHVVLVCGAAAQQLLAAHYRTRTLYAADSCQTVQVLAPR</sequence>
<feature type="transmembrane region" description="Helical" evidence="8">
    <location>
        <begin position="176"/>
        <end position="199"/>
    </location>
</feature>
<comment type="subcellular location">
    <subcellularLocation>
        <location evidence="1">Cell membrane</location>
        <topology evidence="1">Multi-pass membrane protein</topology>
    </subcellularLocation>
</comment>
<dbReference type="InterPro" id="IPR050297">
    <property type="entry name" value="LipidA_mod_glycosyltrf_83"/>
</dbReference>
<evidence type="ECO:0000313" key="11">
    <source>
        <dbReference type="Proteomes" id="UP001501469"/>
    </source>
</evidence>
<feature type="transmembrane region" description="Helical" evidence="8">
    <location>
        <begin position="12"/>
        <end position="32"/>
    </location>
</feature>